<dbReference type="Gene3D" id="1.20.120.530">
    <property type="entry name" value="GntR ligand-binding domain-like"/>
    <property type="match status" value="1"/>
</dbReference>
<keyword evidence="2" id="KW-0238">DNA-binding</keyword>
<organism evidence="5 6">
    <name type="scientific">Desulforapulum autotrophicum (strain ATCC 43914 / DSM 3382 / VKM B-1955 / HRM2)</name>
    <name type="common">Desulfobacterium autotrophicum</name>
    <dbReference type="NCBI Taxonomy" id="177437"/>
    <lineage>
        <taxon>Bacteria</taxon>
        <taxon>Pseudomonadati</taxon>
        <taxon>Thermodesulfobacteriota</taxon>
        <taxon>Desulfobacteria</taxon>
        <taxon>Desulfobacterales</taxon>
        <taxon>Desulfobacteraceae</taxon>
        <taxon>Desulforapulum</taxon>
    </lineage>
</organism>
<dbReference type="PANTHER" id="PTHR43537">
    <property type="entry name" value="TRANSCRIPTIONAL REGULATOR, GNTR FAMILY"/>
    <property type="match status" value="1"/>
</dbReference>
<dbReference type="CDD" id="cd07377">
    <property type="entry name" value="WHTH_GntR"/>
    <property type="match status" value="1"/>
</dbReference>
<sequence>MSAKKGPYFQKAKKNRVFQDVVNQIQEAIIDRKLAPGDILPPERQLRESFNISRGTLREALRVLEQKGLIEIRVGTTGGSIVRQAGMEQLTETFTLLIRSGSLSVMDVGQFRTGVEGKTAALAAQRASAREIKILETMLKKAEQLNARGSDGWEEFLDIDQEIHKELAKISKNSLYILVSEMVHDNIRQYYDKFLENVQGRMAENLKDLEEMVLAVKNHQPLEAERVAENHVHKFIVHMKEKEALLANRQPKATAKP</sequence>
<dbReference type="Gene3D" id="1.10.10.10">
    <property type="entry name" value="Winged helix-like DNA-binding domain superfamily/Winged helix DNA-binding domain"/>
    <property type="match status" value="1"/>
</dbReference>
<dbReference type="SMART" id="SM00345">
    <property type="entry name" value="HTH_GNTR"/>
    <property type="match status" value="1"/>
</dbReference>
<evidence type="ECO:0000313" key="6">
    <source>
        <dbReference type="Proteomes" id="UP000000442"/>
    </source>
</evidence>
<dbReference type="PROSITE" id="PS50949">
    <property type="entry name" value="HTH_GNTR"/>
    <property type="match status" value="1"/>
</dbReference>
<dbReference type="eggNOG" id="COG2186">
    <property type="taxonomic scope" value="Bacteria"/>
</dbReference>
<keyword evidence="6" id="KW-1185">Reference proteome</keyword>
<dbReference type="InterPro" id="IPR008920">
    <property type="entry name" value="TF_FadR/GntR_C"/>
</dbReference>
<dbReference type="SMART" id="SM00895">
    <property type="entry name" value="FCD"/>
    <property type="match status" value="1"/>
</dbReference>
<dbReference type="AlphaFoldDB" id="C0QHQ2"/>
<dbReference type="RefSeq" id="WP_012662859.1">
    <property type="nucleotide sequence ID" value="NC_012108.1"/>
</dbReference>
<dbReference type="KEGG" id="dat:HRM2_04960"/>
<dbReference type="Pfam" id="PF00392">
    <property type="entry name" value="GntR"/>
    <property type="match status" value="1"/>
</dbReference>
<evidence type="ECO:0000256" key="3">
    <source>
        <dbReference type="ARBA" id="ARBA00023163"/>
    </source>
</evidence>
<dbReference type="GO" id="GO:0003677">
    <property type="term" value="F:DNA binding"/>
    <property type="evidence" value="ECO:0007669"/>
    <property type="project" value="UniProtKB-KW"/>
</dbReference>
<dbReference type="OrthoDB" id="5450856at2"/>
<dbReference type="SUPFAM" id="SSF46785">
    <property type="entry name" value="Winged helix' DNA-binding domain"/>
    <property type="match status" value="1"/>
</dbReference>
<dbReference type="GO" id="GO:0003700">
    <property type="term" value="F:DNA-binding transcription factor activity"/>
    <property type="evidence" value="ECO:0007669"/>
    <property type="project" value="InterPro"/>
</dbReference>
<dbReference type="InterPro" id="IPR036390">
    <property type="entry name" value="WH_DNA-bd_sf"/>
</dbReference>
<dbReference type="InterPro" id="IPR011711">
    <property type="entry name" value="GntR_C"/>
</dbReference>
<evidence type="ECO:0000256" key="1">
    <source>
        <dbReference type="ARBA" id="ARBA00023015"/>
    </source>
</evidence>
<accession>C0QHQ2</accession>
<protein>
    <submittedName>
        <fullName evidence="5">Transcriptional regulator (GntR-family protein)</fullName>
    </submittedName>
</protein>
<evidence type="ECO:0000313" key="5">
    <source>
        <dbReference type="EMBL" id="ACN13610.1"/>
    </source>
</evidence>
<dbReference type="InterPro" id="IPR036388">
    <property type="entry name" value="WH-like_DNA-bd_sf"/>
</dbReference>
<dbReference type="Pfam" id="PF07729">
    <property type="entry name" value="FCD"/>
    <property type="match status" value="1"/>
</dbReference>
<proteinExistence type="predicted"/>
<keyword evidence="1" id="KW-0805">Transcription regulation</keyword>
<feature type="domain" description="HTH gntR-type" evidence="4">
    <location>
        <begin position="15"/>
        <end position="85"/>
    </location>
</feature>
<keyword evidence="3" id="KW-0804">Transcription</keyword>
<dbReference type="PANTHER" id="PTHR43537:SF49">
    <property type="entry name" value="TRANSCRIPTIONAL REGULATORY PROTEIN"/>
    <property type="match status" value="1"/>
</dbReference>
<dbReference type="Proteomes" id="UP000000442">
    <property type="component" value="Chromosome"/>
</dbReference>
<evidence type="ECO:0000259" key="4">
    <source>
        <dbReference type="PROSITE" id="PS50949"/>
    </source>
</evidence>
<name>C0QHQ2_DESAH</name>
<dbReference type="STRING" id="177437.HRM2_04960"/>
<dbReference type="HOGENOM" id="CLU_017584_9_0_7"/>
<dbReference type="SUPFAM" id="SSF48008">
    <property type="entry name" value="GntR ligand-binding domain-like"/>
    <property type="match status" value="1"/>
</dbReference>
<reference evidence="5 6" key="1">
    <citation type="journal article" date="2009" name="Environ. Microbiol.">
        <title>Genome sequence of Desulfobacterium autotrophicum HRM2, a marine sulfate reducer oxidizing organic carbon completely to carbon dioxide.</title>
        <authorList>
            <person name="Strittmatter A.W."/>
            <person name="Liesegang H."/>
            <person name="Rabus R."/>
            <person name="Decker I."/>
            <person name="Amann J."/>
            <person name="Andres S."/>
            <person name="Henne A."/>
            <person name="Fricke W.F."/>
            <person name="Martinez-Arias R."/>
            <person name="Bartels D."/>
            <person name="Goesmann A."/>
            <person name="Krause L."/>
            <person name="Puehler A."/>
            <person name="Klenk H.P."/>
            <person name="Richter M."/>
            <person name="Schuler M."/>
            <person name="Gloeckner F.O."/>
            <person name="Meyerdierks A."/>
            <person name="Gottschalk G."/>
            <person name="Amann R."/>
        </authorList>
    </citation>
    <scope>NUCLEOTIDE SEQUENCE [LARGE SCALE GENOMIC DNA]</scope>
    <source>
        <strain evidence="6">ATCC 43914 / DSM 3382 / HRM2</strain>
    </source>
</reference>
<gene>
    <name evidence="5" type="ordered locus">HRM2_04960</name>
</gene>
<dbReference type="InterPro" id="IPR000524">
    <property type="entry name" value="Tscrpt_reg_HTH_GntR"/>
</dbReference>
<dbReference type="PRINTS" id="PR00035">
    <property type="entry name" value="HTHGNTR"/>
</dbReference>
<dbReference type="EMBL" id="CP001087">
    <property type="protein sequence ID" value="ACN13610.1"/>
    <property type="molecule type" value="Genomic_DNA"/>
</dbReference>
<evidence type="ECO:0000256" key="2">
    <source>
        <dbReference type="ARBA" id="ARBA00023125"/>
    </source>
</evidence>